<keyword evidence="2" id="KW-1185">Reference proteome</keyword>
<proteinExistence type="predicted"/>
<dbReference type="PANTHER" id="PTHR16504:SF4">
    <property type="entry name" value="5'(3')-DEOXYRIBONUCLEOTIDASE"/>
    <property type="match status" value="1"/>
</dbReference>
<dbReference type="GO" id="GO:0008253">
    <property type="term" value="F:5'-nucleotidase activity"/>
    <property type="evidence" value="ECO:0007669"/>
    <property type="project" value="InterPro"/>
</dbReference>
<dbReference type="Gene3D" id="1.10.40.40">
    <property type="entry name" value="Deoxyribonucleotidase, domain 2"/>
    <property type="match status" value="1"/>
</dbReference>
<dbReference type="PANTHER" id="PTHR16504">
    <property type="entry name" value="5'(3')-DEOXYRIBONUCLEOTIDASE"/>
    <property type="match status" value="1"/>
</dbReference>
<organism evidence="2 3">
    <name type="scientific">Crassostrea virginica</name>
    <name type="common">Eastern oyster</name>
    <dbReference type="NCBI Taxonomy" id="6565"/>
    <lineage>
        <taxon>Eukaryota</taxon>
        <taxon>Metazoa</taxon>
        <taxon>Spiralia</taxon>
        <taxon>Lophotrochozoa</taxon>
        <taxon>Mollusca</taxon>
        <taxon>Bivalvia</taxon>
        <taxon>Autobranchia</taxon>
        <taxon>Pteriomorphia</taxon>
        <taxon>Ostreida</taxon>
        <taxon>Ostreoidea</taxon>
        <taxon>Ostreidae</taxon>
        <taxon>Crassostrea</taxon>
    </lineage>
</organism>
<dbReference type="Pfam" id="PF06941">
    <property type="entry name" value="NT5C"/>
    <property type="match status" value="1"/>
</dbReference>
<dbReference type="InterPro" id="IPR010708">
    <property type="entry name" value="5'(3')-deoxyribonucleotidase"/>
</dbReference>
<dbReference type="OrthoDB" id="10248475at2759"/>
<dbReference type="GeneID" id="111118131"/>
<dbReference type="KEGG" id="cvn:111118131"/>
<dbReference type="SFLD" id="SFLDG01145">
    <property type="entry name" value="C1.2.1"/>
    <property type="match status" value="1"/>
</dbReference>
<dbReference type="Gene3D" id="3.40.50.1000">
    <property type="entry name" value="HAD superfamily/HAD-like"/>
    <property type="match status" value="1"/>
</dbReference>
<evidence type="ECO:0000313" key="3">
    <source>
        <dbReference type="RefSeq" id="XP_022313156.1"/>
    </source>
</evidence>
<dbReference type="GO" id="GO:0009223">
    <property type="term" value="P:pyrimidine deoxyribonucleotide catabolic process"/>
    <property type="evidence" value="ECO:0007669"/>
    <property type="project" value="TreeGrafter"/>
</dbReference>
<dbReference type="SFLD" id="SFLDS00003">
    <property type="entry name" value="Haloacid_Dehalogenase"/>
    <property type="match status" value="1"/>
</dbReference>
<dbReference type="Proteomes" id="UP000694844">
    <property type="component" value="Chromosome 2"/>
</dbReference>
<gene>
    <name evidence="3" type="primary">LOC111118131</name>
</gene>
<dbReference type="InterPro" id="IPR036412">
    <property type="entry name" value="HAD-like_sf"/>
</dbReference>
<dbReference type="AlphaFoldDB" id="A0A8B8CEZ8"/>
<dbReference type="SFLD" id="SFLDG01126">
    <property type="entry name" value="C1.2:_Nucleotidase_Like"/>
    <property type="match status" value="1"/>
</dbReference>
<dbReference type="SUPFAM" id="SSF56784">
    <property type="entry name" value="HAD-like"/>
    <property type="match status" value="1"/>
</dbReference>
<feature type="active site" description="Proton donor" evidence="1">
    <location>
        <position position="75"/>
    </location>
</feature>
<name>A0A8B8CEZ8_CRAVI</name>
<sequence length="261" mass="30518">MLIDISGKCKQAICLCVHQCVILSCTRNDKDVLDIHLKLSRISIFSHPLSESDMAGRRSISALAQKQLYVLVDLDGVMADFDAHFLAKWRQKYPEEPYVALEDRKTFYLVEQYETLKEGLKPKLKSVYETKGFFRELPPIEGACNAVKEMNEMEGVEVFICSSPLFFYKYSVKEKFEWVEHYLGKDWINRTILTRDKTVVNGHILIDDNVKIKGALNQPSWEHVVFTAHYNKEMDLRGKKRLNNWTDGSWRELIMDFKRRL</sequence>
<accession>A0A8B8CEZ8</accession>
<evidence type="ECO:0000313" key="2">
    <source>
        <dbReference type="Proteomes" id="UP000694844"/>
    </source>
</evidence>
<protein>
    <submittedName>
        <fullName evidence="3">5'(3')-deoxyribonucleotidase, cytosolic type-like</fullName>
    </submittedName>
</protein>
<dbReference type="InterPro" id="IPR023214">
    <property type="entry name" value="HAD_sf"/>
</dbReference>
<feature type="active site" description="Nucleophile" evidence="1">
    <location>
        <position position="73"/>
    </location>
</feature>
<evidence type="ECO:0000256" key="1">
    <source>
        <dbReference type="PIRSR" id="PIRSR610708-1"/>
    </source>
</evidence>
<reference evidence="3" key="1">
    <citation type="submission" date="2025-08" db="UniProtKB">
        <authorList>
            <consortium name="RefSeq"/>
        </authorList>
    </citation>
    <scope>IDENTIFICATION</scope>
    <source>
        <tissue evidence="3">Whole sample</tissue>
    </source>
</reference>
<dbReference type="GO" id="GO:0005739">
    <property type="term" value="C:mitochondrion"/>
    <property type="evidence" value="ECO:0007669"/>
    <property type="project" value="TreeGrafter"/>
</dbReference>
<dbReference type="RefSeq" id="XP_022313156.1">
    <property type="nucleotide sequence ID" value="XM_022457448.1"/>
</dbReference>